<name>A0ABC9BTZ4_9POAL</name>
<dbReference type="EMBL" id="OZ075137">
    <property type="protein sequence ID" value="CAL5006678.1"/>
    <property type="molecule type" value="Genomic_DNA"/>
</dbReference>
<sequence>MTRRRRTCPRPGAPVALPDDDDILSEILLRLPPQPSSLPRASLVCKRWRRLITNPHFRRSFRARHRNPPLIGFFNDLVRSSFFSSVLDPPDLIPAERFSLPLRDNKQWKIFGCRHGRVLLYNREQKEIVVWDPPTGDHRRVAVPPEFDNEERTIWNGAVLCAAAADPSHVHGSFSSCLFKVAVVGVTSDNTQVFACIYSSETGKWSDLVATAVPFVVYCFSHPGTLVGNTLYWMPLGRGYGIFEFDLNTHSLAVIDLPSDAMKGNSWIVLAEGGGLGLAVLSHHSLQMWGRKVCSEDVENWVLQKSHQLQKILGQRSGAAVILGYTDDIHVMLLWIDARIWMLQLDSLQCTKLWETRDICWNHPYATIYDSGI</sequence>
<dbReference type="Proteomes" id="UP001497457">
    <property type="component" value="Chromosome 27b"/>
</dbReference>
<dbReference type="InterPro" id="IPR001810">
    <property type="entry name" value="F-box_dom"/>
</dbReference>
<organism evidence="2 3">
    <name type="scientific">Urochloa decumbens</name>
    <dbReference type="NCBI Taxonomy" id="240449"/>
    <lineage>
        <taxon>Eukaryota</taxon>
        <taxon>Viridiplantae</taxon>
        <taxon>Streptophyta</taxon>
        <taxon>Embryophyta</taxon>
        <taxon>Tracheophyta</taxon>
        <taxon>Spermatophyta</taxon>
        <taxon>Magnoliopsida</taxon>
        <taxon>Liliopsida</taxon>
        <taxon>Poales</taxon>
        <taxon>Poaceae</taxon>
        <taxon>PACMAD clade</taxon>
        <taxon>Panicoideae</taxon>
        <taxon>Panicodae</taxon>
        <taxon>Paniceae</taxon>
        <taxon>Melinidinae</taxon>
        <taxon>Urochloa</taxon>
    </lineage>
</organism>
<evidence type="ECO:0000313" key="2">
    <source>
        <dbReference type="EMBL" id="CAL5006678.1"/>
    </source>
</evidence>
<gene>
    <name evidence="2" type="ORF">URODEC1_LOCUS68152</name>
</gene>
<dbReference type="SUPFAM" id="SSF81383">
    <property type="entry name" value="F-box domain"/>
    <property type="match status" value="1"/>
</dbReference>
<feature type="domain" description="F-box" evidence="1">
    <location>
        <begin position="17"/>
        <end position="61"/>
    </location>
</feature>
<dbReference type="InterPro" id="IPR056594">
    <property type="entry name" value="AT5G49610-like_b-prop"/>
</dbReference>
<dbReference type="Pfam" id="PF23635">
    <property type="entry name" value="Beta-prop_AT5G49610-like"/>
    <property type="match status" value="1"/>
</dbReference>
<proteinExistence type="predicted"/>
<dbReference type="AlphaFoldDB" id="A0ABC9BTZ4"/>
<dbReference type="Pfam" id="PF00646">
    <property type="entry name" value="F-box"/>
    <property type="match status" value="1"/>
</dbReference>
<evidence type="ECO:0000259" key="1">
    <source>
        <dbReference type="SMART" id="SM00256"/>
    </source>
</evidence>
<dbReference type="SMART" id="SM00256">
    <property type="entry name" value="FBOX"/>
    <property type="match status" value="1"/>
</dbReference>
<keyword evidence="3" id="KW-1185">Reference proteome</keyword>
<accession>A0ABC9BTZ4</accession>
<reference evidence="2" key="1">
    <citation type="submission" date="2024-10" db="EMBL/GenBank/DDBJ databases">
        <authorList>
            <person name="Ryan C."/>
        </authorList>
    </citation>
    <scope>NUCLEOTIDE SEQUENCE [LARGE SCALE GENOMIC DNA]</scope>
</reference>
<protein>
    <recommendedName>
        <fullName evidence="1">F-box domain-containing protein</fullName>
    </recommendedName>
</protein>
<evidence type="ECO:0000313" key="3">
    <source>
        <dbReference type="Proteomes" id="UP001497457"/>
    </source>
</evidence>
<dbReference type="PANTHER" id="PTHR32133">
    <property type="entry name" value="OS07G0120400 PROTEIN"/>
    <property type="match status" value="1"/>
</dbReference>
<dbReference type="Gene3D" id="1.20.1280.50">
    <property type="match status" value="1"/>
</dbReference>
<dbReference type="InterPro" id="IPR036047">
    <property type="entry name" value="F-box-like_dom_sf"/>
</dbReference>
<dbReference type="PANTHER" id="PTHR32133:SF134">
    <property type="entry name" value="OS05G0320100 PROTEIN"/>
    <property type="match status" value="1"/>
</dbReference>